<evidence type="ECO:0000313" key="1">
    <source>
        <dbReference type="EMBL" id="KAI2383197.1"/>
    </source>
</evidence>
<dbReference type="EMBL" id="JALBCA010000096">
    <property type="protein sequence ID" value="KAI2383197.1"/>
    <property type="molecule type" value="Genomic_DNA"/>
</dbReference>
<keyword evidence="1" id="KW-0378">Hydrolase</keyword>
<sequence length="2117" mass="236227">MISQSPCSLIDSVKASVQSPSACTNDTVALLRQLLSAVNDERKPVERRGTRTAKTTSTGQRGNKSSRATRKVSIFQNENPSTAPLLPKQHKIVLATDIFNISSKTISEHIKLQSSRPLPASKNENRAPKISLSPKKPLQPSSPNRAIRSPNKVKGRSERADQTQSTVSNINSVAESAVFALSSLRTLKSSENGAPGFHVQLEQGLCILIGKLFAVGLKDSAIKELQELKMRIRQHLNGHNTTKRSTKLVTDAAVEKGIEKLENLLGCISSTPNDGSMLHLLISFQNLALRAVLVEGEPGVVQKMTDHLLLSNPCSPPNLLLAAYKAGFLSADKAAQQLQSLSSTILSLAALTISSGEVKTNKTRTKPTTTLLLQILSLEIKSLWWKIAGHKYDADRELWDPLSRYFSAFTRRCQVIKSSDFECLKQAFLRLKTGLRLSGHETCVQNVKSASVSSVLKALGQMAYTAGRLSEAVEFCKASAACLTTSNPLQLAICRCKIAFVTIEFLSSSLAANVTEIDTAINEAARSLSESLKGNLIDLDELLVEAAKLKKVILKITNDLASAIPFPAKEGTESTYIWLSIIQYLISFVRFLARYLGPTLSPDTDIDSKNMLLQRLSTCRNISLAAIDSSVALARLSLNKDTPPWHMIEPLLTDCFTFLSKSPLDFSLEDQKSGCASSGLLRLSNLYWSRYTAQKEAGKASFELVPLLESSINILGHCVQADQISGFIAIKLERLASIYSEIGHEAKAELNYSSSIRAHIKFGTLEVARQLAARYPPRVIWKKPDSPTFALGRVLNSYIKARLKQVRKTSKLIYDDDTLDVESRGTLLERQIAILTEVITVNPSDMLSKCFIFTTNQLLLLYDFSLYPLRRTRLVLSSMQVLLDSGLDFEDSFRYQLRREAEFCLSQPPELSQDIALFAYQEDLMTALRLNLGFSRCDLTTDNLQFVVQTWSKMSRDWATWESLESKVSEPQTWIAQLWAVADYLEVHAHWTLRITVLSLLKHVLELEEKQDLSSLITSSYMMSIQFLRLGFAEKAGEILKGAKYLTEGQNVCPSVLVSWHLAYAEYFAEMGFLDESLECIQNAEMVFESVNNNISKDSPRIRCLVDRMGVDGALLLSKISFSQGKMHDTVFYAKTAVKLGSRLWARLEKHGNFKIANKSVEDPELNPLTEKLAAIKLSPGCESKIQTHHFGSIYWPHFSSHCFALRQLAQVSAHIGLCQDAIYYAEQALEVANALGATNTATFIKAELGDYYVRSNQVEKGHRFLEEADTESSSLELTIHYVALRYHVSKIYQSRGENEAQLEKLHFCPQALVQVIQKAVEILPSNNDVIRLQKKISKLAVSDTKPRPHRQTKRPQKSGNTSKPTDTVLNSQSCQMVSNNLLPCLISRLRGTLIRRKASALISHQKTRDAMALLDEAKTLTELKTEHVMQDLCRANALLSETINKLANHGVYCVIPESCIALPSVQKFEGSQRAKAGATRSLKASKRNTKPVLSNSKKSQLEEDFTRLLSTAKTCLDSVFPSIVTHGSTKDIHLSAYLSSKLAALSYATLNSNATINLNDTVKLREIGRSLAFIRENNTIIADKQLALATIPRKWPPVPDATENLESLLYLDFQTQYLNILPENWDVISISLSDDRNEFVISKLRAHQEPFMLHIPLKRSDSEDDGEQTFSFDDGKNELLEILQLANQSAHDASAQADKKGKKEWWAKREALDTRLKDLLYNIENVWFGGFRGIFSQKLANQVLLDRFTQSFEKTLDKHLPSRRGKQGKAKSLGFHLDCNIMELFVNIERLADEDDPENSIMDLLYFVIDALQFQGERNAYDEIDFDMMVVETLDALRSYTEAEMRDEDTPNESHTILILDKVLHLFPWESLDCLSGRSVSRMPSFHCLRERILEMRMQEGGPSSPHGFEIDKKNGAYILNPTGDLKSTQDTFNVPLSQLDGWTKLSQKEPSEEEFRRMLESKHLLLYFGHGSGAQYIRGRTIRRLKRCAVTFLMGCSSGSMTEAGEFEPYGTPWNYVHAGSPALVATLWDVTDKDIDRFAKNVLDQWGLFRAGGGKRGGGSSSRSSAKRCDGNIEQGVRDSIGLDTAIARSRDACILKYLNGAAPVVYGVPVFLA</sequence>
<gene>
    <name evidence="1" type="primary">ESP1</name>
    <name evidence="1" type="ORF">LOY88_005431</name>
</gene>
<accession>A0ACB8UQV3</accession>
<reference evidence="1" key="1">
    <citation type="journal article" date="2022" name="bioRxiv">
        <title>Population genetic analysis of Ophidiomyces ophidiicola, the causative agent of snake fungal disease, indicates recent introductions to the USA.</title>
        <authorList>
            <person name="Ladner J.T."/>
            <person name="Palmer J.M."/>
            <person name="Ettinger C.L."/>
            <person name="Stajich J.E."/>
            <person name="Farrell T.M."/>
            <person name="Glorioso B.M."/>
            <person name="Lawson B."/>
            <person name="Price S.J."/>
            <person name="Stengle A.G."/>
            <person name="Grear D.A."/>
            <person name="Lorch J.M."/>
        </authorList>
    </citation>
    <scope>NUCLEOTIDE SEQUENCE</scope>
    <source>
        <strain evidence="1">NWHC 24266-5</strain>
    </source>
</reference>
<name>A0ACB8UQV3_9EURO</name>
<dbReference type="EC" id="3.4.22.49" evidence="1"/>
<protein>
    <submittedName>
        <fullName evidence="1">Separin protein</fullName>
        <ecNumber evidence="1">3.4.22.49</ecNumber>
    </submittedName>
</protein>
<proteinExistence type="predicted"/>
<comment type="caution">
    <text evidence="1">The sequence shown here is derived from an EMBL/GenBank/DDBJ whole genome shotgun (WGS) entry which is preliminary data.</text>
</comment>
<organism evidence="1">
    <name type="scientific">Ophidiomyces ophidiicola</name>
    <dbReference type="NCBI Taxonomy" id="1387563"/>
    <lineage>
        <taxon>Eukaryota</taxon>
        <taxon>Fungi</taxon>
        <taxon>Dikarya</taxon>
        <taxon>Ascomycota</taxon>
        <taxon>Pezizomycotina</taxon>
        <taxon>Eurotiomycetes</taxon>
        <taxon>Eurotiomycetidae</taxon>
        <taxon>Onygenales</taxon>
        <taxon>Onygenaceae</taxon>
        <taxon>Ophidiomyces</taxon>
    </lineage>
</organism>